<dbReference type="InterPro" id="IPR036691">
    <property type="entry name" value="Endo/exonu/phosph_ase_sf"/>
</dbReference>
<dbReference type="Gene3D" id="2.30.110.10">
    <property type="entry name" value="Electron Transport, Fmn-binding Protein, Chain A"/>
    <property type="match status" value="1"/>
</dbReference>
<dbReference type="PROSITE" id="PS50879">
    <property type="entry name" value="RNASE_H_1"/>
    <property type="match status" value="1"/>
</dbReference>
<evidence type="ECO:0000256" key="5">
    <source>
        <dbReference type="ARBA" id="ARBA00022630"/>
    </source>
</evidence>
<dbReference type="InterPro" id="IPR019576">
    <property type="entry name" value="Pyridoxamine_oxidase_dimer_C"/>
</dbReference>
<proteinExistence type="predicted"/>
<evidence type="ECO:0000256" key="7">
    <source>
        <dbReference type="ARBA" id="ARBA00023002"/>
    </source>
</evidence>
<dbReference type="PANTHER" id="PTHR33481:SF1">
    <property type="entry name" value="ENDONUCLEASE_EXONUCLEASE_PHOSPHATASE DOMAIN-CONTAINING PROTEIN-RELATED"/>
    <property type="match status" value="1"/>
</dbReference>
<sequence length="1724" mass="194397">MALHPPSNTSKLIFAPANDKTNAQADQFVKGALDRTDLGSNPLTQFHSWFSHAQSNGVYHPETVCLSTASLPSGRVSARMVYLKELDAKGGFVIYSNWGTSKKAKDIAGNKWASLTFWWQELERQVRVEGKVERLPDEESQAYYDLRARGSRIGAWASPQSQALKGREELEERVKEVEKRFEGQEKIPVPEFWGGLRIIPEMVEFWQGRDSSMRRLEKWFMYAVPQVPHDFYHIEGAPAPMPTELIKEEITAQTGKQPINYRLARSGVNPITKRATWIVGFNTAVSRFRLFNSSSYSVLLDKPREIQLHSTGCLGYCNPFTCNRAPRCSTCGKLNTEHEGRLVHQQCTRAAQCANCHGPFRAGHSNCPAAPRVYAKRRIVLTAKELAAVRAVGRKDYEMLHRAGADEADHTPESPLPPRVTIAETPVTPGARITAYENERLSKRPRRLSTSLPIASTVLRTRPARSQNQRNLNILSMSSTIDEHTQGNKGLTIAWANVGRGHANHITLLQLAAEAQLDVICLQEPRLYWNSTTQNHNAYDRYQPIDNWNLRGDLEENEQGPRVMTYIRKGAHLKVEQMGRLENRDLLWIRVNGYSILNVYRAPCTLDIINYITHLIPNERTIIGGDFNAKHELWEPGVIAVNQGAQLATWANEQDMEFIGTPGIPTHARGHVIDLTFSNIPFAYTEILEELHCGSDHATQVTSLANRGTTEWDQYHYRIKEADLPRLDGLMANQLAHLNNVDIQTTTEIETHVCELASALDRSIRVVGKIDRKAGKASPWWTDECREAHRAHIAAQRGTDSERKTNATHLLQRVVRQAKRSYWAMRLDGVKDDKELYRIMGWHKLTPESNAKSPSLIIGEREICDTREKAEALFTAVLDRFKADDDLPNDPLRNQVHKGTLPWKRTISAEEVEKHVIGASCTAPGVDRATVRLLKACWPSVKSLIREIFASCLALNYYPEGWKLAEVVMIPKVGKKDKTSPRSWRPIALISCIGKGLERYIASQISWTALRHKVISPQHCGALPRRSGTDLAAAFTHDAELALATGNVVSIVTMDVQGAFDALLKRRLLSRMIKQGWPTSLLKLIDSFLTNRKVRVRLEGITTEDYPVACGTPQGSPLSPILYMLYLAELLNRDTKFRFGYADDIAIYHSSKHLSTNARILQRRVRQIIRWGKENRILFAPEKFELLHITRQHDSTNPPLVVNPDLIITPVPIATSGSAQPTLRWLGVFFDRRLSFLQHVKTRTAKAMKVASHIRSIARTIHGPPASSLRKAVITCVLPVALFGTEVWYAGKHKPGLGQSDPSISAGIKGHLRCINRVINTAARGAIPVYKTTPIAALIKEAGLPSGIVALEHAKLRFALRLKTIDNQHLLVNRLKPVIRKRGRGAGSTRGPLTRIQRLGLLIPETQRSKLLRPHFSIGCRTDPTEGLTKEEAAQAFKEWWRQLPPEDYTIFSDGSEQTIDRKHCVGYGYAIYRNGTQIASGFKQIRSDSHVFDAEAIGAWRGLEHLITTLKDSTNSRIWMCIDSTSVIWGIRGNAPPTTQWAFHKCHKAMKQLDIRIKWSPGHMEIEGNEEADRLANAGATGPMDQAIDKLPTISGVRTIVRQKRLYAETNWWEEMKTSLSAGYKEWSPKYNTKEPKELTLPRAVLHRLLAMKTGHGDYAAYHQRFDHQNNKLECSCGSAKEPYHFFKCTINNLKRSDWPLAPVEMQSNKQAITYIKETYTYT</sequence>
<gene>
    <name evidence="11" type="ORF">DID88_002983</name>
</gene>
<evidence type="ECO:0000313" key="12">
    <source>
        <dbReference type="Proteomes" id="UP000249056"/>
    </source>
</evidence>
<dbReference type="NCBIfam" id="NF004231">
    <property type="entry name" value="PRK05679.1"/>
    <property type="match status" value="1"/>
</dbReference>
<evidence type="ECO:0000256" key="6">
    <source>
        <dbReference type="ARBA" id="ARBA00022643"/>
    </source>
</evidence>
<feature type="domain" description="Reverse transcriptase" evidence="9">
    <location>
        <begin position="951"/>
        <end position="1230"/>
    </location>
</feature>
<dbReference type="InterPro" id="IPR012337">
    <property type="entry name" value="RNaseH-like_sf"/>
</dbReference>
<evidence type="ECO:0000256" key="1">
    <source>
        <dbReference type="ARBA" id="ARBA00001917"/>
    </source>
</evidence>
<dbReference type="Gene3D" id="3.30.420.10">
    <property type="entry name" value="Ribonuclease H-like superfamily/Ribonuclease H"/>
    <property type="match status" value="1"/>
</dbReference>
<evidence type="ECO:0000256" key="2">
    <source>
        <dbReference type="ARBA" id="ARBA00004738"/>
    </source>
</evidence>
<dbReference type="SUPFAM" id="SSF50475">
    <property type="entry name" value="FMN-binding split barrel"/>
    <property type="match status" value="1"/>
</dbReference>
<dbReference type="NCBIfam" id="TIGR00558">
    <property type="entry name" value="pdxH"/>
    <property type="match status" value="1"/>
</dbReference>
<dbReference type="InterPro" id="IPR000477">
    <property type="entry name" value="RT_dom"/>
</dbReference>
<dbReference type="PANTHER" id="PTHR33481">
    <property type="entry name" value="REVERSE TRANSCRIPTASE"/>
    <property type="match status" value="1"/>
</dbReference>
<keyword evidence="5" id="KW-0285">Flavoprotein</keyword>
<protein>
    <recommendedName>
        <fullName evidence="4">pyridoxal 5'-phosphate synthase</fullName>
        <ecNumber evidence="4">1.4.3.5</ecNumber>
    </recommendedName>
</protein>
<evidence type="ECO:0000259" key="10">
    <source>
        <dbReference type="PROSITE" id="PS50879"/>
    </source>
</evidence>
<comment type="cofactor">
    <cofactor evidence="1">
        <name>FMN</name>
        <dbReference type="ChEBI" id="CHEBI:58210"/>
    </cofactor>
</comment>
<dbReference type="GO" id="GO:0008615">
    <property type="term" value="P:pyridoxine biosynthetic process"/>
    <property type="evidence" value="ECO:0007669"/>
    <property type="project" value="InterPro"/>
</dbReference>
<dbReference type="OrthoDB" id="303614at2759"/>
<comment type="pathway">
    <text evidence="2">Cofactor metabolism; pyridoxal 5'-phosphate salvage; pyridoxal 5'-phosphate from pyridoxamine 5'-phosphate: step 1/1.</text>
</comment>
<dbReference type="SUPFAM" id="SSF56219">
    <property type="entry name" value="DNase I-like"/>
    <property type="match status" value="1"/>
</dbReference>
<dbReference type="Pfam" id="PF00075">
    <property type="entry name" value="RNase_H"/>
    <property type="match status" value="1"/>
</dbReference>
<dbReference type="SUPFAM" id="SSF53098">
    <property type="entry name" value="Ribonuclease H-like"/>
    <property type="match status" value="1"/>
</dbReference>
<dbReference type="SUPFAM" id="SSF56672">
    <property type="entry name" value="DNA/RNA polymerases"/>
    <property type="match status" value="1"/>
</dbReference>
<reference evidence="11 12" key="1">
    <citation type="submission" date="2018-06" db="EMBL/GenBank/DDBJ databases">
        <title>Genome Sequence of the Brown Rot Fungal Pathogen Monilinia fructigena.</title>
        <authorList>
            <person name="Landi L."/>
            <person name="De Miccolis Angelini R.M."/>
            <person name="Pollastro S."/>
            <person name="Abate D."/>
            <person name="Faretra F."/>
            <person name="Romanazzi G."/>
        </authorList>
    </citation>
    <scope>NUCLEOTIDE SEQUENCE [LARGE SCALE GENOMIC DNA]</scope>
    <source>
        <strain evidence="11 12">Mfrg269</strain>
    </source>
</reference>
<dbReference type="InterPro" id="IPR002156">
    <property type="entry name" value="RNaseH_domain"/>
</dbReference>
<name>A0A395IE66_9HELO</name>
<dbReference type="GO" id="GO:0004733">
    <property type="term" value="F:pyridoxamine phosphate oxidase activity"/>
    <property type="evidence" value="ECO:0007669"/>
    <property type="project" value="UniProtKB-EC"/>
</dbReference>
<organism evidence="11 12">
    <name type="scientific">Monilinia fructigena</name>
    <dbReference type="NCBI Taxonomy" id="38457"/>
    <lineage>
        <taxon>Eukaryota</taxon>
        <taxon>Fungi</taxon>
        <taxon>Dikarya</taxon>
        <taxon>Ascomycota</taxon>
        <taxon>Pezizomycotina</taxon>
        <taxon>Leotiomycetes</taxon>
        <taxon>Helotiales</taxon>
        <taxon>Sclerotiniaceae</taxon>
        <taxon>Monilinia</taxon>
    </lineage>
</organism>
<dbReference type="InterPro" id="IPR043502">
    <property type="entry name" value="DNA/RNA_pol_sf"/>
</dbReference>
<dbReference type="InterPro" id="IPR011576">
    <property type="entry name" value="Pyridox_Oxase_N"/>
</dbReference>
<keyword evidence="6" id="KW-0288">FMN</keyword>
<dbReference type="UniPathway" id="UPA01068">
    <property type="reaction ID" value="UER00304"/>
</dbReference>
<dbReference type="EC" id="1.4.3.5" evidence="4"/>
<dbReference type="GO" id="GO:0003676">
    <property type="term" value="F:nucleic acid binding"/>
    <property type="evidence" value="ECO:0007669"/>
    <property type="project" value="InterPro"/>
</dbReference>
<dbReference type="CDD" id="cd09276">
    <property type="entry name" value="Rnase_HI_RT_non_LTR"/>
    <property type="match status" value="1"/>
</dbReference>
<evidence type="ECO:0000256" key="8">
    <source>
        <dbReference type="SAM" id="Coils"/>
    </source>
</evidence>
<dbReference type="InterPro" id="IPR012349">
    <property type="entry name" value="Split_barrel_FMN-bd"/>
</dbReference>
<dbReference type="InterPro" id="IPR036397">
    <property type="entry name" value="RNaseH_sf"/>
</dbReference>
<feature type="coiled-coil region" evidence="8">
    <location>
        <begin position="160"/>
        <end position="187"/>
    </location>
</feature>
<feature type="domain" description="RNase H type-1" evidence="10">
    <location>
        <begin position="1445"/>
        <end position="1582"/>
    </location>
</feature>
<dbReference type="InterPro" id="IPR000659">
    <property type="entry name" value="Pyridox_Oxase"/>
</dbReference>
<evidence type="ECO:0000259" key="9">
    <source>
        <dbReference type="PROSITE" id="PS50878"/>
    </source>
</evidence>
<dbReference type="Pfam" id="PF14529">
    <property type="entry name" value="Exo_endo_phos_2"/>
    <property type="match status" value="1"/>
</dbReference>
<keyword evidence="7" id="KW-0560">Oxidoreductase</keyword>
<dbReference type="GO" id="GO:0004523">
    <property type="term" value="F:RNA-DNA hybrid ribonuclease activity"/>
    <property type="evidence" value="ECO:0007669"/>
    <property type="project" value="InterPro"/>
</dbReference>
<comment type="caution">
    <text evidence="11">The sequence shown here is derived from an EMBL/GenBank/DDBJ whole genome shotgun (WGS) entry which is preliminary data.</text>
</comment>
<dbReference type="CDD" id="cd01650">
    <property type="entry name" value="RT_nLTR_like"/>
    <property type="match status" value="1"/>
</dbReference>
<dbReference type="InterPro" id="IPR005135">
    <property type="entry name" value="Endo/exonuclease/phosphatase"/>
</dbReference>
<accession>A0A395IE66</accession>
<dbReference type="Pfam" id="PF01243">
    <property type="entry name" value="PNPOx_N"/>
    <property type="match status" value="1"/>
</dbReference>
<dbReference type="Pfam" id="PF10590">
    <property type="entry name" value="PNP_phzG_C"/>
    <property type="match status" value="1"/>
</dbReference>
<dbReference type="GO" id="GO:0010181">
    <property type="term" value="F:FMN binding"/>
    <property type="evidence" value="ECO:0007669"/>
    <property type="project" value="InterPro"/>
</dbReference>
<evidence type="ECO:0000256" key="3">
    <source>
        <dbReference type="ARBA" id="ARBA00005037"/>
    </source>
</evidence>
<evidence type="ECO:0000313" key="11">
    <source>
        <dbReference type="EMBL" id="RAL58677.1"/>
    </source>
</evidence>
<dbReference type="Pfam" id="PF00078">
    <property type="entry name" value="RVT_1"/>
    <property type="match status" value="1"/>
</dbReference>
<dbReference type="EMBL" id="QKRW01000072">
    <property type="protein sequence ID" value="RAL58677.1"/>
    <property type="molecule type" value="Genomic_DNA"/>
</dbReference>
<keyword evidence="12" id="KW-1185">Reference proteome</keyword>
<dbReference type="Gene3D" id="3.60.10.10">
    <property type="entry name" value="Endonuclease/exonuclease/phosphatase"/>
    <property type="match status" value="1"/>
</dbReference>
<evidence type="ECO:0000256" key="4">
    <source>
        <dbReference type="ARBA" id="ARBA00012801"/>
    </source>
</evidence>
<dbReference type="Proteomes" id="UP000249056">
    <property type="component" value="Unassembled WGS sequence"/>
</dbReference>
<dbReference type="PROSITE" id="PS50878">
    <property type="entry name" value="RT_POL"/>
    <property type="match status" value="1"/>
</dbReference>
<keyword evidence="8" id="KW-0175">Coiled coil</keyword>
<comment type="pathway">
    <text evidence="3">Cofactor metabolism; pyridoxal 5'-phosphate salvage; pyridoxal 5'-phosphate from pyridoxine 5'-phosphate: step 1/1.</text>
</comment>